<organism evidence="2 3">
    <name type="scientific">Oceanibaculum pacificum</name>
    <dbReference type="NCBI Taxonomy" id="580166"/>
    <lineage>
        <taxon>Bacteria</taxon>
        <taxon>Pseudomonadati</taxon>
        <taxon>Pseudomonadota</taxon>
        <taxon>Alphaproteobacteria</taxon>
        <taxon>Rhodospirillales</taxon>
        <taxon>Oceanibaculaceae</taxon>
        <taxon>Oceanibaculum</taxon>
    </lineage>
</organism>
<comment type="caution">
    <text evidence="2">The sequence shown here is derived from an EMBL/GenBank/DDBJ whole genome shotgun (WGS) entry which is preliminary data.</text>
</comment>
<dbReference type="EMBL" id="LPXN01000149">
    <property type="protein sequence ID" value="KZD03046.1"/>
    <property type="molecule type" value="Genomic_DNA"/>
</dbReference>
<evidence type="ECO:0000313" key="2">
    <source>
        <dbReference type="EMBL" id="KZD03046.1"/>
    </source>
</evidence>
<name>A0A154VP14_9PROT</name>
<dbReference type="AlphaFoldDB" id="A0A154VP14"/>
<sequence length="108" mass="11540">MSLQAVLVEAGGAQAHRAGRAVGENMQGVDIGPSVQRRRQSGEAVGVGGDEQGLGPLGHAVAQRLPAIDPHIDYEDFRPRHRLQLPKAQQLVMTGTFMTNAMLAAIYK</sequence>
<reference evidence="2 3" key="1">
    <citation type="submission" date="2015-12" db="EMBL/GenBank/DDBJ databases">
        <title>Genome sequence of Oceanibaculum pacificum MCCC 1A02656.</title>
        <authorList>
            <person name="Lu L."/>
            <person name="Lai Q."/>
            <person name="Shao Z."/>
            <person name="Qian P."/>
        </authorList>
    </citation>
    <scope>NUCLEOTIDE SEQUENCE [LARGE SCALE GENOMIC DNA]</scope>
    <source>
        <strain evidence="2 3">MCCC 1A02656</strain>
    </source>
</reference>
<feature type="compositionally biased region" description="Gly residues" evidence="1">
    <location>
        <begin position="45"/>
        <end position="56"/>
    </location>
</feature>
<accession>A0A154VP14</accession>
<feature type="region of interest" description="Disordered" evidence="1">
    <location>
        <begin position="18"/>
        <end position="56"/>
    </location>
</feature>
<evidence type="ECO:0000256" key="1">
    <source>
        <dbReference type="SAM" id="MobiDB-lite"/>
    </source>
</evidence>
<keyword evidence="3" id="KW-1185">Reference proteome</keyword>
<dbReference type="Proteomes" id="UP000076400">
    <property type="component" value="Unassembled WGS sequence"/>
</dbReference>
<evidence type="ECO:0000313" key="3">
    <source>
        <dbReference type="Proteomes" id="UP000076400"/>
    </source>
</evidence>
<proteinExistence type="predicted"/>
<gene>
    <name evidence="2" type="ORF">AUP43_03215</name>
</gene>
<protein>
    <submittedName>
        <fullName evidence="2">Uncharacterized protein</fullName>
    </submittedName>
</protein>